<dbReference type="InterPro" id="IPR050925">
    <property type="entry name" value="Rhomboid_protease_S54"/>
</dbReference>
<reference evidence="7 8" key="1">
    <citation type="journal article" date="2015" name="Int. J. Syst. Evol. Microbiol.">
        <title>Carboxylicivirga linearis sp. nov., isolated from a sea cucumber culture pond.</title>
        <authorList>
            <person name="Wang F.Q."/>
            <person name="Zhou Y.X."/>
            <person name="Lin X.Z."/>
            <person name="Chen G.J."/>
            <person name="Du Z.J."/>
        </authorList>
    </citation>
    <scope>NUCLEOTIDE SEQUENCE [LARGE SCALE GENOMIC DNA]</scope>
    <source>
        <strain evidence="7 8">FB218</strain>
    </source>
</reference>
<accession>A0ABS5JR84</accession>
<dbReference type="InterPro" id="IPR022764">
    <property type="entry name" value="Peptidase_S54_rhomboid_dom"/>
</dbReference>
<keyword evidence="4 5" id="KW-0472">Membrane</keyword>
<organism evidence="7 8">
    <name type="scientific">Carboxylicivirga linearis</name>
    <dbReference type="NCBI Taxonomy" id="1628157"/>
    <lineage>
        <taxon>Bacteria</taxon>
        <taxon>Pseudomonadati</taxon>
        <taxon>Bacteroidota</taxon>
        <taxon>Bacteroidia</taxon>
        <taxon>Marinilabiliales</taxon>
        <taxon>Marinilabiliaceae</taxon>
        <taxon>Carboxylicivirga</taxon>
    </lineage>
</organism>
<keyword evidence="3 5" id="KW-1133">Transmembrane helix</keyword>
<evidence type="ECO:0000313" key="8">
    <source>
        <dbReference type="Proteomes" id="UP000708576"/>
    </source>
</evidence>
<dbReference type="RefSeq" id="WP_212213718.1">
    <property type="nucleotide sequence ID" value="NZ_JAGUCO010000002.1"/>
</dbReference>
<evidence type="ECO:0000256" key="4">
    <source>
        <dbReference type="ARBA" id="ARBA00023136"/>
    </source>
</evidence>
<dbReference type="PANTHER" id="PTHR43731">
    <property type="entry name" value="RHOMBOID PROTEASE"/>
    <property type="match status" value="1"/>
</dbReference>
<keyword evidence="2 5" id="KW-0812">Transmembrane</keyword>
<dbReference type="GO" id="GO:0008233">
    <property type="term" value="F:peptidase activity"/>
    <property type="evidence" value="ECO:0007669"/>
    <property type="project" value="UniProtKB-KW"/>
</dbReference>
<dbReference type="Gene3D" id="1.20.1540.10">
    <property type="entry name" value="Rhomboid-like"/>
    <property type="match status" value="1"/>
</dbReference>
<name>A0ABS5JR84_9BACT</name>
<evidence type="ECO:0000256" key="1">
    <source>
        <dbReference type="ARBA" id="ARBA00004141"/>
    </source>
</evidence>
<proteinExistence type="predicted"/>
<feature type="transmembrane region" description="Helical" evidence="5">
    <location>
        <begin position="12"/>
        <end position="32"/>
    </location>
</feature>
<dbReference type="EC" id="3.4.21.105" evidence="7"/>
<feature type="transmembrane region" description="Helical" evidence="5">
    <location>
        <begin position="172"/>
        <end position="188"/>
    </location>
</feature>
<protein>
    <submittedName>
        <fullName evidence="7">Rhomboid family intramembrane serine protease</fullName>
        <ecNumber evidence="7">3.4.21.105</ecNumber>
    </submittedName>
</protein>
<feature type="transmembrane region" description="Helical" evidence="5">
    <location>
        <begin position="69"/>
        <end position="87"/>
    </location>
</feature>
<evidence type="ECO:0000256" key="3">
    <source>
        <dbReference type="ARBA" id="ARBA00022989"/>
    </source>
</evidence>
<sequence length="220" mass="25275">MTKPSDIELKKLKTALVIPLFFLIITFSLKLIETLEGFSFVEWGVRPLSLEGLPGILLAPLIHSDWDHFFANAVPLFVLGVSLFYFYRGISVKVFIYIYLMTGLWVWMGARDAWHIGASGVIYGLAAFLFASGFLRRYIPLMAISLMVVFLYGSMIWGIFPLQMNVPYSWESHLWGSVAGAALAVIYRKQGPQRVIKEWPEEEYEYPFWEVEEKNKELDS</sequence>
<gene>
    <name evidence="7" type="ORF">KEM10_03790</name>
</gene>
<feature type="transmembrane region" description="Helical" evidence="5">
    <location>
        <begin position="94"/>
        <end position="110"/>
    </location>
</feature>
<dbReference type="Proteomes" id="UP000708576">
    <property type="component" value="Unassembled WGS sequence"/>
</dbReference>
<comment type="subcellular location">
    <subcellularLocation>
        <location evidence="1">Membrane</location>
        <topology evidence="1">Multi-pass membrane protein</topology>
    </subcellularLocation>
</comment>
<dbReference type="PANTHER" id="PTHR43731:SF9">
    <property type="entry name" value="SLR1461 PROTEIN"/>
    <property type="match status" value="1"/>
</dbReference>
<dbReference type="InterPro" id="IPR035952">
    <property type="entry name" value="Rhomboid-like_sf"/>
</dbReference>
<evidence type="ECO:0000256" key="2">
    <source>
        <dbReference type="ARBA" id="ARBA00022692"/>
    </source>
</evidence>
<feature type="transmembrane region" description="Helical" evidence="5">
    <location>
        <begin position="116"/>
        <end position="134"/>
    </location>
</feature>
<evidence type="ECO:0000256" key="5">
    <source>
        <dbReference type="SAM" id="Phobius"/>
    </source>
</evidence>
<keyword evidence="7" id="KW-0645">Protease</keyword>
<comment type="caution">
    <text evidence="7">The sequence shown here is derived from an EMBL/GenBank/DDBJ whole genome shotgun (WGS) entry which is preliminary data.</text>
</comment>
<dbReference type="SUPFAM" id="SSF144091">
    <property type="entry name" value="Rhomboid-like"/>
    <property type="match status" value="1"/>
</dbReference>
<dbReference type="EMBL" id="JAGUCO010000002">
    <property type="protein sequence ID" value="MBS2097387.1"/>
    <property type="molecule type" value="Genomic_DNA"/>
</dbReference>
<feature type="transmembrane region" description="Helical" evidence="5">
    <location>
        <begin position="141"/>
        <end position="160"/>
    </location>
</feature>
<evidence type="ECO:0000313" key="7">
    <source>
        <dbReference type="EMBL" id="MBS2097387.1"/>
    </source>
</evidence>
<keyword evidence="7" id="KW-0378">Hydrolase</keyword>
<dbReference type="GO" id="GO:0006508">
    <property type="term" value="P:proteolysis"/>
    <property type="evidence" value="ECO:0007669"/>
    <property type="project" value="UniProtKB-KW"/>
</dbReference>
<feature type="domain" description="Peptidase S54 rhomboid" evidence="6">
    <location>
        <begin position="56"/>
        <end position="189"/>
    </location>
</feature>
<dbReference type="Pfam" id="PF01694">
    <property type="entry name" value="Rhomboid"/>
    <property type="match status" value="1"/>
</dbReference>
<keyword evidence="8" id="KW-1185">Reference proteome</keyword>
<evidence type="ECO:0000259" key="6">
    <source>
        <dbReference type="Pfam" id="PF01694"/>
    </source>
</evidence>